<keyword evidence="4" id="KW-1185">Reference proteome</keyword>
<dbReference type="RefSeq" id="XP_064675049.1">
    <property type="nucleotide sequence ID" value="XM_064810863.1"/>
</dbReference>
<feature type="compositionally biased region" description="Basic and acidic residues" evidence="1">
    <location>
        <begin position="14"/>
        <end position="47"/>
    </location>
</feature>
<accession>A0AAN6TMY4</accession>
<feature type="region of interest" description="Disordered" evidence="1">
    <location>
        <begin position="88"/>
        <end position="181"/>
    </location>
</feature>
<dbReference type="EMBL" id="MU853332">
    <property type="protein sequence ID" value="KAK4117479.1"/>
    <property type="molecule type" value="Genomic_DNA"/>
</dbReference>
<dbReference type="AlphaFoldDB" id="A0AAN6TMY4"/>
<feature type="region of interest" description="Disordered" evidence="1">
    <location>
        <begin position="247"/>
        <end position="271"/>
    </location>
</feature>
<organism evidence="3 4">
    <name type="scientific">Canariomyces notabilis</name>
    <dbReference type="NCBI Taxonomy" id="2074819"/>
    <lineage>
        <taxon>Eukaryota</taxon>
        <taxon>Fungi</taxon>
        <taxon>Dikarya</taxon>
        <taxon>Ascomycota</taxon>
        <taxon>Pezizomycotina</taxon>
        <taxon>Sordariomycetes</taxon>
        <taxon>Sordariomycetidae</taxon>
        <taxon>Sordariales</taxon>
        <taxon>Chaetomiaceae</taxon>
        <taxon>Canariomyces</taxon>
    </lineage>
</organism>
<dbReference type="InterPro" id="IPR019007">
    <property type="entry name" value="Wbp11/ELF5/Saf1_N"/>
</dbReference>
<feature type="domain" description="Wbp11/ELF5/Saf1 N-terminal" evidence="2">
    <location>
        <begin position="4"/>
        <end position="82"/>
    </location>
</feature>
<dbReference type="GO" id="GO:0006396">
    <property type="term" value="P:RNA processing"/>
    <property type="evidence" value="ECO:0007669"/>
    <property type="project" value="InterPro"/>
</dbReference>
<sequence length="271" mass="30533">MAKERNYNPVQAQRKAEKAKAIKKGKAEQQARRNEKLAKRNPDRIQKQIDDLKAIKEGGGKLTAHEEQALEALEKDLKAVKKAREALGDKAPKFGFTYSNQGQRSDGVLGKRRRDAEDASSSDSDVPDDVKNIPMPRDTPPPIPKEILDEWYAKRRAKRNANQEPLGERREESEKPPTPVVEAKTVYEAKPVLRDLRKEAVSAFMPTAVRMKIEKGKGKGGLLEPEEADQLEKEGYLRTSESINVRPGQMQVEQDADVRRVTVEDAEDQDD</sequence>
<evidence type="ECO:0000259" key="2">
    <source>
        <dbReference type="Pfam" id="PF09429"/>
    </source>
</evidence>
<proteinExistence type="predicted"/>
<feature type="region of interest" description="Disordered" evidence="1">
    <location>
        <begin position="1"/>
        <end position="47"/>
    </location>
</feature>
<reference evidence="3" key="1">
    <citation type="journal article" date="2023" name="Mol. Phylogenet. Evol.">
        <title>Genome-scale phylogeny and comparative genomics of the fungal order Sordariales.</title>
        <authorList>
            <person name="Hensen N."/>
            <person name="Bonometti L."/>
            <person name="Westerberg I."/>
            <person name="Brannstrom I.O."/>
            <person name="Guillou S."/>
            <person name="Cros-Aarteil S."/>
            <person name="Calhoun S."/>
            <person name="Haridas S."/>
            <person name="Kuo A."/>
            <person name="Mondo S."/>
            <person name="Pangilinan J."/>
            <person name="Riley R."/>
            <person name="LaButti K."/>
            <person name="Andreopoulos B."/>
            <person name="Lipzen A."/>
            <person name="Chen C."/>
            <person name="Yan M."/>
            <person name="Daum C."/>
            <person name="Ng V."/>
            <person name="Clum A."/>
            <person name="Steindorff A."/>
            <person name="Ohm R.A."/>
            <person name="Martin F."/>
            <person name="Silar P."/>
            <person name="Natvig D.O."/>
            <person name="Lalanne C."/>
            <person name="Gautier V."/>
            <person name="Ament-Velasquez S.L."/>
            <person name="Kruys A."/>
            <person name="Hutchinson M.I."/>
            <person name="Powell A.J."/>
            <person name="Barry K."/>
            <person name="Miller A.N."/>
            <person name="Grigoriev I.V."/>
            <person name="Debuchy R."/>
            <person name="Gladieux P."/>
            <person name="Hiltunen Thoren M."/>
            <person name="Johannesson H."/>
        </authorList>
    </citation>
    <scope>NUCLEOTIDE SEQUENCE</scope>
    <source>
        <strain evidence="3">CBS 508.74</strain>
    </source>
</reference>
<dbReference type="Proteomes" id="UP001302812">
    <property type="component" value="Unassembled WGS sequence"/>
</dbReference>
<dbReference type="Pfam" id="PF09429">
    <property type="entry name" value="Wbp11"/>
    <property type="match status" value="1"/>
</dbReference>
<evidence type="ECO:0000313" key="3">
    <source>
        <dbReference type="EMBL" id="KAK4117479.1"/>
    </source>
</evidence>
<gene>
    <name evidence="3" type="ORF">N656DRAFT_700351</name>
</gene>
<protein>
    <recommendedName>
        <fullName evidence="2">Wbp11/ELF5/Saf1 N-terminal domain-containing protein</fullName>
    </recommendedName>
</protein>
<comment type="caution">
    <text evidence="3">The sequence shown here is derived from an EMBL/GenBank/DDBJ whole genome shotgun (WGS) entry which is preliminary data.</text>
</comment>
<feature type="compositionally biased region" description="Basic and acidic residues" evidence="1">
    <location>
        <begin position="166"/>
        <end position="175"/>
    </location>
</feature>
<dbReference type="GeneID" id="89934988"/>
<evidence type="ECO:0000256" key="1">
    <source>
        <dbReference type="SAM" id="MobiDB-lite"/>
    </source>
</evidence>
<reference evidence="3" key="2">
    <citation type="submission" date="2023-05" db="EMBL/GenBank/DDBJ databases">
        <authorList>
            <consortium name="Lawrence Berkeley National Laboratory"/>
            <person name="Steindorff A."/>
            <person name="Hensen N."/>
            <person name="Bonometti L."/>
            <person name="Westerberg I."/>
            <person name="Brannstrom I.O."/>
            <person name="Guillou S."/>
            <person name="Cros-Aarteil S."/>
            <person name="Calhoun S."/>
            <person name="Haridas S."/>
            <person name="Kuo A."/>
            <person name="Mondo S."/>
            <person name="Pangilinan J."/>
            <person name="Riley R."/>
            <person name="Labutti K."/>
            <person name="Andreopoulos B."/>
            <person name="Lipzen A."/>
            <person name="Chen C."/>
            <person name="Yanf M."/>
            <person name="Daum C."/>
            <person name="Ng V."/>
            <person name="Clum A."/>
            <person name="Ohm R."/>
            <person name="Martin F."/>
            <person name="Silar P."/>
            <person name="Natvig D."/>
            <person name="Lalanne C."/>
            <person name="Gautier V."/>
            <person name="Ament-Velasquez S.L."/>
            <person name="Kruys A."/>
            <person name="Hutchinson M.I."/>
            <person name="Powell A.J."/>
            <person name="Barry K."/>
            <person name="Miller A.N."/>
            <person name="Grigoriev I.V."/>
            <person name="Debuchy R."/>
            <person name="Gladieux P."/>
            <person name="Thoren M.H."/>
            <person name="Johannesson H."/>
        </authorList>
    </citation>
    <scope>NUCLEOTIDE SEQUENCE</scope>
    <source>
        <strain evidence="3">CBS 508.74</strain>
    </source>
</reference>
<evidence type="ECO:0000313" key="4">
    <source>
        <dbReference type="Proteomes" id="UP001302812"/>
    </source>
</evidence>
<name>A0AAN6TMY4_9PEZI</name>